<dbReference type="InterPro" id="IPR003961">
    <property type="entry name" value="FN3_dom"/>
</dbReference>
<evidence type="ECO:0000313" key="2">
    <source>
        <dbReference type="EMBL" id="KAK1328094.1"/>
    </source>
</evidence>
<proteinExistence type="predicted"/>
<dbReference type="InterPro" id="IPR050713">
    <property type="entry name" value="RTP_Phos/Ushers"/>
</dbReference>
<dbReference type="InterPro" id="IPR013783">
    <property type="entry name" value="Ig-like_fold"/>
</dbReference>
<name>A0AA40LDG8_CNENI</name>
<reference evidence="2" key="1">
    <citation type="submission" date="2023-06" db="EMBL/GenBank/DDBJ databases">
        <title>Reference genome for the Northern bat (Eptesicus nilssonii), a most northern bat species.</title>
        <authorList>
            <person name="Laine V.N."/>
            <person name="Pulliainen A.T."/>
            <person name="Lilley T.M."/>
        </authorList>
    </citation>
    <scope>NUCLEOTIDE SEQUENCE</scope>
    <source>
        <strain evidence="2">BLF_Eptnil</strain>
        <tissue evidence="2">Kidney</tissue>
    </source>
</reference>
<sequence>MAPPSNAITLGVQIQHMDWDLGTTFGTVAPSKRPHTFPRVVQHPGHIMKRECQFYDNHGYTSVRPAGSDEEALVFVWSEGAFRFTDAAGTLRPFTLYEYQVRAQNSRGLVASLWTSARTLEAPPQDLPAPRAQATGAHSVLLNWTEPGSPNGIISRYHVVYEERPEDPTFSISPVLAFTVAVSTVKDSRYLGYR</sequence>
<dbReference type="SUPFAM" id="SSF49265">
    <property type="entry name" value="Fibronectin type III"/>
    <property type="match status" value="1"/>
</dbReference>
<dbReference type="PROSITE" id="PS50853">
    <property type="entry name" value="FN3"/>
    <property type="match status" value="1"/>
</dbReference>
<protein>
    <recommendedName>
        <fullName evidence="1">Fibronectin type-III domain-containing protein</fullName>
    </recommendedName>
</protein>
<feature type="domain" description="Fibronectin type-III" evidence="1">
    <location>
        <begin position="123"/>
        <end position="194"/>
    </location>
</feature>
<organism evidence="2 3">
    <name type="scientific">Cnephaeus nilssonii</name>
    <name type="common">Northern bat</name>
    <name type="synonym">Eptesicus nilssonii</name>
    <dbReference type="NCBI Taxonomy" id="3371016"/>
    <lineage>
        <taxon>Eukaryota</taxon>
        <taxon>Metazoa</taxon>
        <taxon>Chordata</taxon>
        <taxon>Craniata</taxon>
        <taxon>Vertebrata</taxon>
        <taxon>Euteleostomi</taxon>
        <taxon>Mammalia</taxon>
        <taxon>Eutheria</taxon>
        <taxon>Laurasiatheria</taxon>
        <taxon>Chiroptera</taxon>
        <taxon>Yangochiroptera</taxon>
        <taxon>Vespertilionidae</taxon>
        <taxon>Cnephaeus</taxon>
    </lineage>
</organism>
<accession>A0AA40LDG8</accession>
<dbReference type="CDD" id="cd00063">
    <property type="entry name" value="FN3"/>
    <property type="match status" value="1"/>
</dbReference>
<feature type="non-terminal residue" evidence="2">
    <location>
        <position position="194"/>
    </location>
</feature>
<comment type="caution">
    <text evidence="2">The sequence shown here is derived from an EMBL/GenBank/DDBJ whole genome shotgun (WGS) entry which is preliminary data.</text>
</comment>
<dbReference type="AlphaFoldDB" id="A0AA40LDG8"/>
<dbReference type="Gene3D" id="2.60.40.10">
    <property type="entry name" value="Immunoglobulins"/>
    <property type="match status" value="1"/>
</dbReference>
<dbReference type="PANTHER" id="PTHR46957">
    <property type="entry name" value="CYTOKINE RECEPTOR"/>
    <property type="match status" value="1"/>
</dbReference>
<gene>
    <name evidence="2" type="ORF">QTO34_012517</name>
</gene>
<dbReference type="InterPro" id="IPR036116">
    <property type="entry name" value="FN3_sf"/>
</dbReference>
<evidence type="ECO:0000259" key="1">
    <source>
        <dbReference type="PROSITE" id="PS50853"/>
    </source>
</evidence>
<evidence type="ECO:0000313" key="3">
    <source>
        <dbReference type="Proteomes" id="UP001177744"/>
    </source>
</evidence>
<dbReference type="Proteomes" id="UP001177744">
    <property type="component" value="Unassembled WGS sequence"/>
</dbReference>
<keyword evidence="3" id="KW-1185">Reference proteome</keyword>
<dbReference type="EMBL" id="JAULJE010000024">
    <property type="protein sequence ID" value="KAK1328094.1"/>
    <property type="molecule type" value="Genomic_DNA"/>
</dbReference>
<dbReference type="PANTHER" id="PTHR46957:SF7">
    <property type="entry name" value="USHERIN"/>
    <property type="match status" value="1"/>
</dbReference>